<dbReference type="SUPFAM" id="SSF46785">
    <property type="entry name" value="Winged helix' DNA-binding domain"/>
    <property type="match status" value="1"/>
</dbReference>
<dbReference type="OMA" id="RPKYVYS"/>
<reference evidence="4 5" key="1">
    <citation type="submission" date="2015-12" db="EMBL/GenBank/DDBJ databases">
        <title>A stable core within a dynamic pangenome in Sulfolobus acidocaldarius.</title>
        <authorList>
            <person name="Anderson R."/>
            <person name="Kouris A."/>
            <person name="Seward C."/>
            <person name="Campbell K."/>
            <person name="Whitaker R."/>
        </authorList>
    </citation>
    <scope>NUCLEOTIDE SEQUENCE [LARGE SCALE GENOMIC DNA]</scope>
    <source>
        <strain evidence="2 5">GG12-C01-09</strain>
        <strain evidence="3 4">NG05B_CO5_07</strain>
    </source>
</reference>
<dbReference type="GeneID" id="14550973"/>
<dbReference type="InterPro" id="IPR036390">
    <property type="entry name" value="WH_DNA-bd_sf"/>
</dbReference>
<feature type="domain" description="Transcription regulator TrmB N-terminal" evidence="1">
    <location>
        <begin position="16"/>
        <end position="86"/>
    </location>
</feature>
<dbReference type="RefSeq" id="WP_011277360.1">
    <property type="nucleotide sequence ID" value="NZ_BHWZ01000001.1"/>
</dbReference>
<dbReference type="Gene3D" id="1.10.10.10">
    <property type="entry name" value="Winged helix-like DNA-binding domain superfamily/Winged helix DNA-binding domain"/>
    <property type="match status" value="1"/>
</dbReference>
<dbReference type="EMBL" id="CP013694">
    <property type="protein sequence ID" value="ALU29194.1"/>
    <property type="molecule type" value="Genomic_DNA"/>
</dbReference>
<dbReference type="AlphaFoldDB" id="A0A0U2Y8Q0"/>
<dbReference type="InterPro" id="IPR036388">
    <property type="entry name" value="WH-like_DNA-bd_sf"/>
</dbReference>
<evidence type="ECO:0000259" key="1">
    <source>
        <dbReference type="Pfam" id="PF01978"/>
    </source>
</evidence>
<name>A0A0U2Y8Q0_9CREN</name>
<dbReference type="PaxDb" id="1435377-SUSAZ_02275"/>
<dbReference type="OrthoDB" id="36731at2157"/>
<organism evidence="3 4">
    <name type="scientific">Sulfolobus acidocaldarius</name>
    <dbReference type="NCBI Taxonomy" id="2285"/>
    <lineage>
        <taxon>Archaea</taxon>
        <taxon>Thermoproteota</taxon>
        <taxon>Thermoprotei</taxon>
        <taxon>Sulfolobales</taxon>
        <taxon>Sulfolobaceae</taxon>
        <taxon>Sulfolobus</taxon>
    </lineage>
</organism>
<dbReference type="InterPro" id="IPR002831">
    <property type="entry name" value="Tscrpt_reg_TrmB_N"/>
</dbReference>
<dbReference type="Pfam" id="PF01978">
    <property type="entry name" value="TrmB"/>
    <property type="match status" value="1"/>
</dbReference>
<dbReference type="SMR" id="A0A0U2Y8Q0"/>
<dbReference type="Proteomes" id="UP000065473">
    <property type="component" value="Chromosome"/>
</dbReference>
<evidence type="ECO:0000313" key="4">
    <source>
        <dbReference type="Proteomes" id="UP000060043"/>
    </source>
</evidence>
<accession>A0A0U2Y8Q0</accession>
<sequence length="116" mass="13158">MSIEITEKYVILKRFLSVAYGLSESEIDTFLRILESKEGKDIDAISAELKISKSRTSIILKKLSDAGLVDKEKGDNMKGGRPKYVYSVNKEELKNRLIAKSEELCKELNQVIKSFI</sequence>
<proteinExistence type="predicted"/>
<evidence type="ECO:0000313" key="5">
    <source>
        <dbReference type="Proteomes" id="UP000065473"/>
    </source>
</evidence>
<evidence type="ECO:0000313" key="2">
    <source>
        <dbReference type="EMBL" id="ALU29194.1"/>
    </source>
</evidence>
<evidence type="ECO:0000313" key="3">
    <source>
        <dbReference type="EMBL" id="ALU31921.1"/>
    </source>
</evidence>
<dbReference type="EMBL" id="CP013695">
    <property type="protein sequence ID" value="ALU31921.1"/>
    <property type="molecule type" value="Genomic_DNA"/>
</dbReference>
<dbReference type="Proteomes" id="UP000060043">
    <property type="component" value="Chromosome"/>
</dbReference>
<dbReference type="STRING" id="1435377.SUSAZ_02275"/>
<protein>
    <submittedName>
        <fullName evidence="3">TrmB family transcriptional regulator</fullName>
    </submittedName>
</protein>
<gene>
    <name evidence="2" type="ORF">ATY89_04080</name>
    <name evidence="3" type="ORF">ATZ20_07105</name>
</gene>